<dbReference type="SUPFAM" id="SSF52218">
    <property type="entry name" value="Flavoproteins"/>
    <property type="match status" value="1"/>
</dbReference>
<name>A0A939EEJ9_9HYPH</name>
<sequence length="197" mass="22457">MRVLVVFCHPCKESFNAAICKTVTATLEENGHEVRLSDLYASGFDPVMSAEERRGYHAVEDNTIPVADHLADIMWCEGIVFVYPTWWFGPPAMLKGWLERVWLPHETFEMPTAGRGMQPKMQHITRIGVVTTCGASWLVSKLVGEPGRKIILRGIRLLAHPRCKTMYMAHFKMDSSTPESRENYLATVKRRLGSFFR</sequence>
<dbReference type="GO" id="GO:0005829">
    <property type="term" value="C:cytosol"/>
    <property type="evidence" value="ECO:0007669"/>
    <property type="project" value="TreeGrafter"/>
</dbReference>
<reference evidence="4" key="1">
    <citation type="submission" date="2020-12" db="EMBL/GenBank/DDBJ databases">
        <title>Oil enriched cultivation method for isolating marine PHA-producing bacteria.</title>
        <authorList>
            <person name="Zheng W."/>
            <person name="Yu S."/>
            <person name="Huang Y."/>
        </authorList>
    </citation>
    <scope>NUCLEOTIDE SEQUENCE</scope>
    <source>
        <strain evidence="4">SY-2-12</strain>
    </source>
</reference>
<dbReference type="InterPro" id="IPR003680">
    <property type="entry name" value="Flavodoxin_fold"/>
</dbReference>
<protein>
    <submittedName>
        <fullName evidence="4">NAD(P)H-dependent oxidoreductase</fullName>
    </submittedName>
</protein>
<dbReference type="Pfam" id="PF02525">
    <property type="entry name" value="Flavodoxin_2"/>
    <property type="match status" value="1"/>
</dbReference>
<dbReference type="EMBL" id="JAEKJZ010000002">
    <property type="protein sequence ID" value="MBN9671092.1"/>
    <property type="molecule type" value="Genomic_DNA"/>
</dbReference>
<comment type="similarity">
    <text evidence="1">Belongs to the NAD(P)H dehydrogenase (quinone) family.</text>
</comment>
<dbReference type="RefSeq" id="WP_207140953.1">
    <property type="nucleotide sequence ID" value="NZ_JAEKJZ010000002.1"/>
</dbReference>
<comment type="caution">
    <text evidence="4">The sequence shown here is derived from an EMBL/GenBank/DDBJ whole genome shotgun (WGS) entry which is preliminary data.</text>
</comment>
<organism evidence="4 5">
    <name type="scientific">Roseibium aggregatum</name>
    <dbReference type="NCBI Taxonomy" id="187304"/>
    <lineage>
        <taxon>Bacteria</taxon>
        <taxon>Pseudomonadati</taxon>
        <taxon>Pseudomonadota</taxon>
        <taxon>Alphaproteobacteria</taxon>
        <taxon>Hyphomicrobiales</taxon>
        <taxon>Stappiaceae</taxon>
        <taxon>Roseibium</taxon>
    </lineage>
</organism>
<evidence type="ECO:0000313" key="4">
    <source>
        <dbReference type="EMBL" id="MBN9671092.1"/>
    </source>
</evidence>
<dbReference type="PANTHER" id="PTHR10204">
    <property type="entry name" value="NAD P H OXIDOREDUCTASE-RELATED"/>
    <property type="match status" value="1"/>
</dbReference>
<keyword evidence="2" id="KW-0560">Oxidoreductase</keyword>
<dbReference type="InterPro" id="IPR051545">
    <property type="entry name" value="NAD(P)H_dehydrogenase_qn"/>
</dbReference>
<dbReference type="InterPro" id="IPR029039">
    <property type="entry name" value="Flavoprotein-like_sf"/>
</dbReference>
<dbReference type="Gene3D" id="3.40.50.360">
    <property type="match status" value="1"/>
</dbReference>
<proteinExistence type="inferred from homology"/>
<evidence type="ECO:0000256" key="1">
    <source>
        <dbReference type="ARBA" id="ARBA00006252"/>
    </source>
</evidence>
<evidence type="ECO:0000259" key="3">
    <source>
        <dbReference type="Pfam" id="PF02525"/>
    </source>
</evidence>
<feature type="domain" description="Flavodoxin-like fold" evidence="3">
    <location>
        <begin position="1"/>
        <end position="136"/>
    </location>
</feature>
<dbReference type="Proteomes" id="UP000664096">
    <property type="component" value="Unassembled WGS sequence"/>
</dbReference>
<gene>
    <name evidence="4" type="ORF">JF539_12170</name>
</gene>
<dbReference type="GO" id="GO:0003955">
    <property type="term" value="F:NAD(P)H dehydrogenase (quinone) activity"/>
    <property type="evidence" value="ECO:0007669"/>
    <property type="project" value="TreeGrafter"/>
</dbReference>
<dbReference type="AlphaFoldDB" id="A0A939EEJ9"/>
<evidence type="ECO:0000256" key="2">
    <source>
        <dbReference type="ARBA" id="ARBA00023002"/>
    </source>
</evidence>
<dbReference type="PANTHER" id="PTHR10204:SF34">
    <property type="entry name" value="NAD(P)H DEHYDROGENASE [QUINONE] 1 ISOFORM 1"/>
    <property type="match status" value="1"/>
</dbReference>
<evidence type="ECO:0000313" key="5">
    <source>
        <dbReference type="Proteomes" id="UP000664096"/>
    </source>
</evidence>
<accession>A0A939EEJ9</accession>